<dbReference type="EMBL" id="MU006780">
    <property type="protein sequence ID" value="KAF2643153.1"/>
    <property type="molecule type" value="Genomic_DNA"/>
</dbReference>
<name>A0A6A6S8T6_9PLEO</name>
<keyword evidence="1" id="KW-1133">Transmembrane helix</keyword>
<accession>A0A6A6S8T6</accession>
<organism evidence="2 3">
    <name type="scientific">Massarina eburnea CBS 473.64</name>
    <dbReference type="NCBI Taxonomy" id="1395130"/>
    <lineage>
        <taxon>Eukaryota</taxon>
        <taxon>Fungi</taxon>
        <taxon>Dikarya</taxon>
        <taxon>Ascomycota</taxon>
        <taxon>Pezizomycotina</taxon>
        <taxon>Dothideomycetes</taxon>
        <taxon>Pleosporomycetidae</taxon>
        <taxon>Pleosporales</taxon>
        <taxon>Massarineae</taxon>
        <taxon>Massarinaceae</taxon>
        <taxon>Massarina</taxon>
    </lineage>
</organism>
<sequence>MLDICLKFRSACPLSLAALSSANYATKFFRQYPGNAITVVVCIVIISLHIPTGSPVLRGEPELTRLSMVL</sequence>
<gene>
    <name evidence="2" type="ORF">P280DRAFT_467225</name>
</gene>
<feature type="transmembrane region" description="Helical" evidence="1">
    <location>
        <begin position="32"/>
        <end position="50"/>
    </location>
</feature>
<evidence type="ECO:0000256" key="1">
    <source>
        <dbReference type="SAM" id="Phobius"/>
    </source>
</evidence>
<reference evidence="2" key="1">
    <citation type="journal article" date="2020" name="Stud. Mycol.">
        <title>101 Dothideomycetes genomes: a test case for predicting lifestyles and emergence of pathogens.</title>
        <authorList>
            <person name="Haridas S."/>
            <person name="Albert R."/>
            <person name="Binder M."/>
            <person name="Bloem J."/>
            <person name="Labutti K."/>
            <person name="Salamov A."/>
            <person name="Andreopoulos B."/>
            <person name="Baker S."/>
            <person name="Barry K."/>
            <person name="Bills G."/>
            <person name="Bluhm B."/>
            <person name="Cannon C."/>
            <person name="Castanera R."/>
            <person name="Culley D."/>
            <person name="Daum C."/>
            <person name="Ezra D."/>
            <person name="Gonzalez J."/>
            <person name="Henrissat B."/>
            <person name="Kuo A."/>
            <person name="Liang C."/>
            <person name="Lipzen A."/>
            <person name="Lutzoni F."/>
            <person name="Magnuson J."/>
            <person name="Mondo S."/>
            <person name="Nolan M."/>
            <person name="Ohm R."/>
            <person name="Pangilinan J."/>
            <person name="Park H.-J."/>
            <person name="Ramirez L."/>
            <person name="Alfaro M."/>
            <person name="Sun H."/>
            <person name="Tritt A."/>
            <person name="Yoshinaga Y."/>
            <person name="Zwiers L.-H."/>
            <person name="Turgeon B."/>
            <person name="Goodwin S."/>
            <person name="Spatafora J."/>
            <person name="Crous P."/>
            <person name="Grigoriev I."/>
        </authorList>
    </citation>
    <scope>NUCLEOTIDE SEQUENCE</scope>
    <source>
        <strain evidence="2">CBS 473.64</strain>
    </source>
</reference>
<dbReference type="AlphaFoldDB" id="A0A6A6S8T6"/>
<keyword evidence="3" id="KW-1185">Reference proteome</keyword>
<keyword evidence="1" id="KW-0472">Membrane</keyword>
<evidence type="ECO:0000313" key="2">
    <source>
        <dbReference type="EMBL" id="KAF2643153.1"/>
    </source>
</evidence>
<protein>
    <submittedName>
        <fullName evidence="2">Uncharacterized protein</fullName>
    </submittedName>
</protein>
<keyword evidence="1" id="KW-0812">Transmembrane</keyword>
<dbReference type="Proteomes" id="UP000799753">
    <property type="component" value="Unassembled WGS sequence"/>
</dbReference>
<proteinExistence type="predicted"/>
<evidence type="ECO:0000313" key="3">
    <source>
        <dbReference type="Proteomes" id="UP000799753"/>
    </source>
</evidence>